<organism evidence="2 3">
    <name type="scientific">Arthrobotrys musiformis</name>
    <dbReference type="NCBI Taxonomy" id="47236"/>
    <lineage>
        <taxon>Eukaryota</taxon>
        <taxon>Fungi</taxon>
        <taxon>Dikarya</taxon>
        <taxon>Ascomycota</taxon>
        <taxon>Pezizomycotina</taxon>
        <taxon>Orbiliomycetes</taxon>
        <taxon>Orbiliales</taxon>
        <taxon>Orbiliaceae</taxon>
        <taxon>Arthrobotrys</taxon>
    </lineage>
</organism>
<dbReference type="Proteomes" id="UP001370758">
    <property type="component" value="Unassembled WGS sequence"/>
</dbReference>
<accession>A0AAV9WQX6</accession>
<dbReference type="EMBL" id="JAVHJL010000001">
    <property type="protein sequence ID" value="KAK6511895.1"/>
    <property type="molecule type" value="Genomic_DNA"/>
</dbReference>
<dbReference type="AlphaFoldDB" id="A0AAV9WQX6"/>
<gene>
    <name evidence="2" type="ORF">TWF481_000799</name>
</gene>
<feature type="region of interest" description="Disordered" evidence="1">
    <location>
        <begin position="1"/>
        <end position="44"/>
    </location>
</feature>
<comment type="caution">
    <text evidence="2">The sequence shown here is derived from an EMBL/GenBank/DDBJ whole genome shotgun (WGS) entry which is preliminary data.</text>
</comment>
<feature type="region of interest" description="Disordered" evidence="1">
    <location>
        <begin position="68"/>
        <end position="144"/>
    </location>
</feature>
<proteinExistence type="predicted"/>
<protein>
    <submittedName>
        <fullName evidence="2">Uncharacterized protein</fullName>
    </submittedName>
</protein>
<evidence type="ECO:0000313" key="3">
    <source>
        <dbReference type="Proteomes" id="UP001370758"/>
    </source>
</evidence>
<sequence length="302" mass="34470">MADEPTPKPQAEDDDFLKGIITSLRNPHIPTAGQNLPTQYQPRNGHEKHTYKLICLAKDLMIHDEDLDPKKKSHRRSHSLSHLNDETPPPTNGPLKDLLQKPENTPISPVSYKDFDNPTNLVNDPTATAAAEPSKPTPGPRNYRPEYRYYLTEAQDFDYETMLAIFSVCKGYGDAYILPLIDLLPDALYAIQTIKSSLNAEERKNKTNKEWELAQLFYILLEGDLCCLFLEQREASGLRGSAEVRECIQKAEEERENEAKTGTPKRSLIRRILGLPPKKPRRPLTEEEIRRTEEIIMAIRII</sequence>
<feature type="compositionally biased region" description="Polar residues" evidence="1">
    <location>
        <begin position="117"/>
        <end position="126"/>
    </location>
</feature>
<keyword evidence="3" id="KW-1185">Reference proteome</keyword>
<evidence type="ECO:0000256" key="1">
    <source>
        <dbReference type="SAM" id="MobiDB-lite"/>
    </source>
</evidence>
<reference evidence="2 3" key="1">
    <citation type="submission" date="2023-08" db="EMBL/GenBank/DDBJ databases">
        <authorList>
            <person name="Palmer J.M."/>
        </authorList>
    </citation>
    <scope>NUCLEOTIDE SEQUENCE [LARGE SCALE GENOMIC DNA]</scope>
    <source>
        <strain evidence="2 3">TWF481</strain>
    </source>
</reference>
<evidence type="ECO:0000313" key="2">
    <source>
        <dbReference type="EMBL" id="KAK6511895.1"/>
    </source>
</evidence>
<name>A0AAV9WQX6_9PEZI</name>
<feature type="compositionally biased region" description="Polar residues" evidence="1">
    <location>
        <begin position="32"/>
        <end position="42"/>
    </location>
</feature>